<proteinExistence type="predicted"/>
<dbReference type="Proteomes" id="UP000075321">
    <property type="component" value="Unassembled WGS sequence"/>
</dbReference>
<dbReference type="RefSeq" id="WP_066378916.1">
    <property type="nucleotide sequence ID" value="NZ_LTAZ01000001.1"/>
</dbReference>
<evidence type="ECO:0000313" key="2">
    <source>
        <dbReference type="Proteomes" id="UP000075321"/>
    </source>
</evidence>
<keyword evidence="2" id="KW-1185">Reference proteome</keyword>
<protein>
    <recommendedName>
        <fullName evidence="3">Small CPxCG-related zinc finger protein</fullName>
    </recommendedName>
</protein>
<comment type="caution">
    <text evidence="1">The sequence shown here is derived from an EMBL/GenBank/DDBJ whole genome shotgun (WGS) entry which is preliminary data.</text>
</comment>
<accession>A0A151AJF6</accession>
<sequence>MDKRCPDCGVTMEGGTLVSSVDREAVKLRTDESAGGVLGKLGMKETLPIDAWACPECGLVRLYAESE</sequence>
<dbReference type="PATRIC" id="fig|1008153.3.peg.435"/>
<dbReference type="OrthoDB" id="103460at2157"/>
<gene>
    <name evidence="1" type="ORF">HAPAU_04310</name>
</gene>
<dbReference type="EMBL" id="LTAZ01000001">
    <property type="protein sequence ID" value="KYH27763.1"/>
    <property type="molecule type" value="Genomic_DNA"/>
</dbReference>
<dbReference type="AlphaFoldDB" id="A0A151AJF6"/>
<evidence type="ECO:0000313" key="1">
    <source>
        <dbReference type="EMBL" id="KYH27763.1"/>
    </source>
</evidence>
<name>A0A151AJF6_9EURY</name>
<reference evidence="1 2" key="1">
    <citation type="submission" date="2016-02" db="EMBL/GenBank/DDBJ databases">
        <title>Genome sequence of Halalkalicoccus paucihalophilus DSM 24557.</title>
        <authorList>
            <person name="Poehlein A."/>
            <person name="Daniel R."/>
        </authorList>
    </citation>
    <scope>NUCLEOTIDE SEQUENCE [LARGE SCALE GENOMIC DNA]</scope>
    <source>
        <strain evidence="1 2">DSM 24557</strain>
    </source>
</reference>
<organism evidence="1 2">
    <name type="scientific">Halalkalicoccus paucihalophilus</name>
    <dbReference type="NCBI Taxonomy" id="1008153"/>
    <lineage>
        <taxon>Archaea</taxon>
        <taxon>Methanobacteriati</taxon>
        <taxon>Methanobacteriota</taxon>
        <taxon>Stenosarchaea group</taxon>
        <taxon>Halobacteria</taxon>
        <taxon>Halobacteriales</taxon>
        <taxon>Halococcaceae</taxon>
        <taxon>Halalkalicoccus</taxon>
    </lineage>
</organism>
<evidence type="ECO:0008006" key="3">
    <source>
        <dbReference type="Google" id="ProtNLM"/>
    </source>
</evidence>